<protein>
    <recommendedName>
        <fullName evidence="2">GP-PDE domain-containing protein</fullName>
    </recommendedName>
</protein>
<evidence type="ECO:0000313" key="4">
    <source>
        <dbReference type="Proteomes" id="UP000051439"/>
    </source>
</evidence>
<reference evidence="3 4" key="1">
    <citation type="journal article" date="2015" name="Genome Announc.">
        <title>Expanding the biotechnology potential of lactobacilli through comparative genomics of 213 strains and associated genera.</title>
        <authorList>
            <person name="Sun Z."/>
            <person name="Harris H.M."/>
            <person name="McCann A."/>
            <person name="Guo C."/>
            <person name="Argimon S."/>
            <person name="Zhang W."/>
            <person name="Yang X."/>
            <person name="Jeffery I.B."/>
            <person name="Cooney J.C."/>
            <person name="Kagawa T.F."/>
            <person name="Liu W."/>
            <person name="Song Y."/>
            <person name="Salvetti E."/>
            <person name="Wrobel A."/>
            <person name="Rasinkangas P."/>
            <person name="Parkhill J."/>
            <person name="Rea M.C."/>
            <person name="O'Sullivan O."/>
            <person name="Ritari J."/>
            <person name="Douillard F.P."/>
            <person name="Paul Ross R."/>
            <person name="Yang R."/>
            <person name="Briner A.E."/>
            <person name="Felis G.E."/>
            <person name="de Vos W.M."/>
            <person name="Barrangou R."/>
            <person name="Klaenhammer T.R."/>
            <person name="Caufield P.W."/>
            <person name="Cui Y."/>
            <person name="Zhang H."/>
            <person name="O'Toole P.W."/>
        </authorList>
    </citation>
    <scope>NUCLEOTIDE SEQUENCE [LARGE SCALE GENOMIC DNA]</scope>
    <source>
        <strain evidence="3 4">DSM 19906</strain>
    </source>
</reference>
<dbReference type="GO" id="GO:0008081">
    <property type="term" value="F:phosphoric diester hydrolase activity"/>
    <property type="evidence" value="ECO:0007669"/>
    <property type="project" value="InterPro"/>
</dbReference>
<dbReference type="PROSITE" id="PS51704">
    <property type="entry name" value="GP_PDE"/>
    <property type="match status" value="1"/>
</dbReference>
<feature type="transmembrane region" description="Helical" evidence="1">
    <location>
        <begin position="21"/>
        <end position="40"/>
    </location>
</feature>
<dbReference type="PANTHER" id="PTHR46211:SF8">
    <property type="entry name" value="PHOSPHODIESTERASE"/>
    <property type="match status" value="1"/>
</dbReference>
<keyword evidence="4" id="KW-1185">Reference proteome</keyword>
<comment type="caution">
    <text evidence="3">The sequence shown here is derived from an EMBL/GenBank/DDBJ whole genome shotgun (WGS) entry which is preliminary data.</text>
</comment>
<keyword evidence="1" id="KW-1133">Transmembrane helix</keyword>
<dbReference type="Gene3D" id="3.20.20.190">
    <property type="entry name" value="Phosphatidylinositol (PI) phosphodiesterase"/>
    <property type="match status" value="1"/>
</dbReference>
<keyword evidence="1" id="KW-0472">Membrane</keyword>
<dbReference type="Pfam" id="PF03009">
    <property type="entry name" value="GDPD"/>
    <property type="match status" value="1"/>
</dbReference>
<dbReference type="AlphaFoldDB" id="A0A0R1NPE1"/>
<dbReference type="InterPro" id="IPR030395">
    <property type="entry name" value="GP_PDE_dom"/>
</dbReference>
<evidence type="ECO:0000313" key="3">
    <source>
        <dbReference type="EMBL" id="KRL21788.1"/>
    </source>
</evidence>
<keyword evidence="1" id="KW-0812">Transmembrane</keyword>
<accession>A0A0R1NPE1</accession>
<dbReference type="GO" id="GO:0006629">
    <property type="term" value="P:lipid metabolic process"/>
    <property type="evidence" value="ECO:0007669"/>
    <property type="project" value="InterPro"/>
</dbReference>
<dbReference type="PATRIC" id="fig|1423766.4.peg.555"/>
<proteinExistence type="predicted"/>
<dbReference type="EMBL" id="AZEB01000012">
    <property type="protein sequence ID" value="KRL21788.1"/>
    <property type="molecule type" value="Genomic_DNA"/>
</dbReference>
<gene>
    <name evidence="3" type="ORF">FC98_GL000537</name>
</gene>
<organism evidence="3 4">
    <name type="scientific">Lentilactobacillus kisonensis DSM 19906 = JCM 15041</name>
    <dbReference type="NCBI Taxonomy" id="1423766"/>
    <lineage>
        <taxon>Bacteria</taxon>
        <taxon>Bacillati</taxon>
        <taxon>Bacillota</taxon>
        <taxon>Bacilli</taxon>
        <taxon>Lactobacillales</taxon>
        <taxon>Lactobacillaceae</taxon>
        <taxon>Lentilactobacillus</taxon>
    </lineage>
</organism>
<evidence type="ECO:0000256" key="1">
    <source>
        <dbReference type="SAM" id="Phobius"/>
    </source>
</evidence>
<feature type="transmembrane region" description="Helical" evidence="1">
    <location>
        <begin position="247"/>
        <end position="269"/>
    </location>
</feature>
<feature type="transmembrane region" description="Helical" evidence="1">
    <location>
        <begin position="127"/>
        <end position="145"/>
    </location>
</feature>
<feature type="transmembrane region" description="Helical" evidence="1">
    <location>
        <begin position="182"/>
        <end position="204"/>
    </location>
</feature>
<sequence>MFNHHGRLFIWDDEMKIKQREFVFLIGFICLLAVLRAVQISFQNDWTLGISLGALAGGLGYLIYQGLQTRSHLSLIGRPQAAIIFCLCVIWICILWLPFGLFGFTIFIQASIPLSGSAFTWLTINRYPIIIILVAIYLVLLFLTLRVRKFLAYLFSDMANKPGRALQLAIATGSLRDAWRSCLQLVCMLIGVMVTIVVAAFVNAVVHQNWLFVITKGIIVFGASFVNVWMLLRLLDIPVSLRVDRWHWPLFALLFGFCITMLIGGLSGANGSEPRSQMIIVHRGVINHNGVGNTIAALEKSSQAHFPYIEMDIQETSDHQFICAHDNGVRIPGKGVQEIDTVPLSTIRKYHRVELFRDYLRVANRVKQPLIIELKVTNHSDKLMGTRFADKFKAGLTKLPHRVHSIGYPYLRQIKQQIPSLKIGLVTMLNVGDISKLNVDFYTMEHLTLTNYMLKVIKGSHRPVYTWTDNSHLGMIRSAVMGVDGQVTGQAKKLASLKINLNRDRWVLLLNFLKDYL</sequence>
<evidence type="ECO:0000259" key="2">
    <source>
        <dbReference type="PROSITE" id="PS51704"/>
    </source>
</evidence>
<feature type="transmembrane region" description="Helical" evidence="1">
    <location>
        <begin position="84"/>
        <end position="107"/>
    </location>
</feature>
<dbReference type="PANTHER" id="PTHR46211">
    <property type="entry name" value="GLYCEROPHOSPHORYL DIESTER PHOSPHODIESTERASE"/>
    <property type="match status" value="1"/>
</dbReference>
<name>A0A0R1NPE1_9LACO</name>
<feature type="domain" description="GP-PDE" evidence="2">
    <location>
        <begin position="277"/>
        <end position="498"/>
    </location>
</feature>
<feature type="transmembrane region" description="Helical" evidence="1">
    <location>
        <begin position="210"/>
        <end position="235"/>
    </location>
</feature>
<dbReference type="SUPFAM" id="SSF51695">
    <property type="entry name" value="PLC-like phosphodiesterases"/>
    <property type="match status" value="1"/>
</dbReference>
<feature type="transmembrane region" description="Helical" evidence="1">
    <location>
        <begin position="46"/>
        <end position="64"/>
    </location>
</feature>
<dbReference type="InterPro" id="IPR017946">
    <property type="entry name" value="PLC-like_Pdiesterase_TIM-brl"/>
</dbReference>
<dbReference type="Proteomes" id="UP000051439">
    <property type="component" value="Unassembled WGS sequence"/>
</dbReference>